<proteinExistence type="predicted"/>
<evidence type="ECO:0000313" key="6">
    <source>
        <dbReference type="Proteomes" id="UP000602057"/>
    </source>
</evidence>
<dbReference type="CDD" id="cd07377">
    <property type="entry name" value="WHTH_GntR"/>
    <property type="match status" value="1"/>
</dbReference>
<dbReference type="Pfam" id="PF00392">
    <property type="entry name" value="GntR"/>
    <property type="match status" value="1"/>
</dbReference>
<evidence type="ECO:0000256" key="1">
    <source>
        <dbReference type="ARBA" id="ARBA00023015"/>
    </source>
</evidence>
<dbReference type="PANTHER" id="PTHR38445">
    <property type="entry name" value="HTH-TYPE TRANSCRIPTIONAL REPRESSOR YTRA"/>
    <property type="match status" value="1"/>
</dbReference>
<protein>
    <submittedName>
        <fullName evidence="5">GntR family transcriptional regulator</fullName>
    </submittedName>
</protein>
<evidence type="ECO:0000256" key="2">
    <source>
        <dbReference type="ARBA" id="ARBA00023125"/>
    </source>
</evidence>
<dbReference type="InterPro" id="IPR036388">
    <property type="entry name" value="WH-like_DNA-bd_sf"/>
</dbReference>
<dbReference type="PANTHER" id="PTHR38445:SF10">
    <property type="entry name" value="GNTR-FAMILY TRANSCRIPTIONAL REGULATOR"/>
    <property type="match status" value="1"/>
</dbReference>
<dbReference type="PROSITE" id="PS50949">
    <property type="entry name" value="HTH_GNTR"/>
    <property type="match status" value="1"/>
</dbReference>
<dbReference type="InterPro" id="IPR036390">
    <property type="entry name" value="WH_DNA-bd_sf"/>
</dbReference>
<reference evidence="5" key="2">
    <citation type="submission" date="2020-09" db="EMBL/GenBank/DDBJ databases">
        <authorList>
            <person name="Wu Z."/>
        </authorList>
    </citation>
    <scope>NUCLEOTIDE SEQUENCE</scope>
    <source>
        <strain evidence="5">SC17</strain>
    </source>
</reference>
<gene>
    <name evidence="5" type="ORF">ICJ84_04880</name>
</gene>
<dbReference type="RefSeq" id="WP_188215216.1">
    <property type="nucleotide sequence ID" value="NZ_BAABGH010000004.1"/>
</dbReference>
<name>A0A8J6Q473_9FLAO</name>
<dbReference type="GO" id="GO:0003700">
    <property type="term" value="F:DNA-binding transcription factor activity"/>
    <property type="evidence" value="ECO:0007669"/>
    <property type="project" value="InterPro"/>
</dbReference>
<evidence type="ECO:0000256" key="3">
    <source>
        <dbReference type="ARBA" id="ARBA00023163"/>
    </source>
</evidence>
<comment type="caution">
    <text evidence="5">The sequence shown here is derived from an EMBL/GenBank/DDBJ whole genome shotgun (WGS) entry which is preliminary data.</text>
</comment>
<dbReference type="Proteomes" id="UP000602057">
    <property type="component" value="Unassembled WGS sequence"/>
</dbReference>
<keyword evidence="3" id="KW-0804">Transcription</keyword>
<dbReference type="AlphaFoldDB" id="A0A8J6Q473"/>
<accession>A0A8J6Q473</accession>
<dbReference type="InterPro" id="IPR028082">
    <property type="entry name" value="Peripla_BP_I"/>
</dbReference>
<dbReference type="InterPro" id="IPR000524">
    <property type="entry name" value="Tscrpt_reg_HTH_GntR"/>
</dbReference>
<dbReference type="SMART" id="SM00345">
    <property type="entry name" value="HTH_GNTR"/>
    <property type="match status" value="1"/>
</dbReference>
<dbReference type="EMBL" id="JACVXC010000001">
    <property type="protein sequence ID" value="MBD0834758.1"/>
    <property type="molecule type" value="Genomic_DNA"/>
</dbReference>
<evidence type="ECO:0000313" key="5">
    <source>
        <dbReference type="EMBL" id="MBD0834758.1"/>
    </source>
</evidence>
<sequence length="350" mass="40706">MDLLKDLYFNSDNKTPIYLQIANCILDNVKNGNIKNDAQLPSINVFSKEYKVSRDTVEKAYKVLKSRDIVVGTKGLGSFIKVNNQDVSKVKVLFLINKVSPYKLEVYNAFIKTLGEDYHIDFEIYHCNELLFLSLIEKNLNKYNYYVIMPHFKQLSSEDFNFKRKSKKLLEKIPRSNIILLDNNDMNIDGDIIEIFQDFENDIFNTLTDGLNEIKNYKRLNLIITEADTFPYLQKISKGFIKFCNEFSFDFKILNQIDENTNLNSWDLFIVIEDEDLVTLLDLLSDKKELVLGKNLGVISYNETPFKRLLDIAVISTDFKHMGETAAHMILNKLRGKIKNPFTLIKRNSI</sequence>
<keyword evidence="6" id="KW-1185">Reference proteome</keyword>
<feature type="domain" description="HTH gntR-type" evidence="4">
    <location>
        <begin position="15"/>
        <end position="83"/>
    </location>
</feature>
<dbReference type="SUPFAM" id="SSF53822">
    <property type="entry name" value="Periplasmic binding protein-like I"/>
    <property type="match status" value="1"/>
</dbReference>
<keyword evidence="2" id="KW-0238">DNA-binding</keyword>
<dbReference type="SUPFAM" id="SSF46785">
    <property type="entry name" value="Winged helix' DNA-binding domain"/>
    <property type="match status" value="1"/>
</dbReference>
<evidence type="ECO:0000259" key="4">
    <source>
        <dbReference type="PROSITE" id="PS50949"/>
    </source>
</evidence>
<organism evidence="5 6">
    <name type="scientific">Aestuariibaculum suncheonense</name>
    <dbReference type="NCBI Taxonomy" id="1028745"/>
    <lineage>
        <taxon>Bacteria</taxon>
        <taxon>Pseudomonadati</taxon>
        <taxon>Bacteroidota</taxon>
        <taxon>Flavobacteriia</taxon>
        <taxon>Flavobacteriales</taxon>
        <taxon>Flavobacteriaceae</taxon>
    </lineage>
</organism>
<reference evidence="5" key="1">
    <citation type="journal article" date="2013" name="Int. J. Syst. Evol. Microbiol.">
        <title>Aestuariibaculum suncheonense gen. nov., sp. nov., a marine bacterium of the family Flavobacteriaceae isolated from a tidal flat and emended descriptions of the genera Gaetbulibacter and Tamlana.</title>
        <authorList>
            <person name="Jeong S.H."/>
            <person name="Park M.S."/>
            <person name="Jin H.M."/>
            <person name="Lee K."/>
            <person name="Park W."/>
            <person name="Jeon C.O."/>
        </authorList>
    </citation>
    <scope>NUCLEOTIDE SEQUENCE</scope>
    <source>
        <strain evidence="5">SC17</strain>
    </source>
</reference>
<dbReference type="Gene3D" id="1.10.10.10">
    <property type="entry name" value="Winged helix-like DNA-binding domain superfamily/Winged helix DNA-binding domain"/>
    <property type="match status" value="1"/>
</dbReference>
<keyword evidence="1" id="KW-0805">Transcription regulation</keyword>
<dbReference type="GO" id="GO:0003677">
    <property type="term" value="F:DNA binding"/>
    <property type="evidence" value="ECO:0007669"/>
    <property type="project" value="UniProtKB-KW"/>
</dbReference>